<dbReference type="InterPro" id="IPR021647">
    <property type="entry name" value="CusF_Ec"/>
</dbReference>
<proteinExistence type="predicted"/>
<dbReference type="RefSeq" id="WP_136350293.1">
    <property type="nucleotide sequence ID" value="NZ_SSOC01000010.1"/>
</dbReference>
<name>A0A4V3WAY4_9RHOO</name>
<evidence type="ECO:0000313" key="2">
    <source>
        <dbReference type="EMBL" id="THF61140.1"/>
    </source>
</evidence>
<dbReference type="OrthoDB" id="9180744at2"/>
<dbReference type="Gene3D" id="2.40.50.320">
    <property type="entry name" value="Copper binding periplasmic protein CusF"/>
    <property type="match status" value="1"/>
</dbReference>
<organism evidence="2 3">
    <name type="scientific">Pseudothauera nasutitermitis</name>
    <dbReference type="NCBI Taxonomy" id="2565930"/>
    <lineage>
        <taxon>Bacteria</taxon>
        <taxon>Pseudomonadati</taxon>
        <taxon>Pseudomonadota</taxon>
        <taxon>Betaproteobacteria</taxon>
        <taxon>Rhodocyclales</taxon>
        <taxon>Zoogloeaceae</taxon>
        <taxon>Pseudothauera</taxon>
    </lineage>
</organism>
<feature type="signal peptide" evidence="1">
    <location>
        <begin position="1"/>
        <end position="21"/>
    </location>
</feature>
<dbReference type="InterPro" id="IPR042230">
    <property type="entry name" value="CusF_sf"/>
</dbReference>
<dbReference type="Pfam" id="PF11604">
    <property type="entry name" value="CusF_Ec"/>
    <property type="match status" value="1"/>
</dbReference>
<dbReference type="Proteomes" id="UP000308430">
    <property type="component" value="Unassembled WGS sequence"/>
</dbReference>
<evidence type="ECO:0000313" key="3">
    <source>
        <dbReference type="Proteomes" id="UP000308430"/>
    </source>
</evidence>
<evidence type="ECO:0000256" key="1">
    <source>
        <dbReference type="SAM" id="SignalP"/>
    </source>
</evidence>
<sequence>MQRFAPALLSLALLVPLAAHAQHHGHGGHGTPAAEQADSLAEGTVRRVDAAAGAVSIAHGPIPQLGMGPMTMRFQAAPGVDVSTLKAGDKIRFEAGAQGEQLILQGFELAN</sequence>
<gene>
    <name evidence="2" type="ORF">E6C76_21365</name>
</gene>
<protein>
    <submittedName>
        <fullName evidence="2">Copper-binding protein</fullName>
    </submittedName>
</protein>
<dbReference type="AlphaFoldDB" id="A0A4V3WAY4"/>
<feature type="chain" id="PRO_5020200822" evidence="1">
    <location>
        <begin position="22"/>
        <end position="111"/>
    </location>
</feature>
<keyword evidence="1" id="KW-0732">Signal</keyword>
<comment type="caution">
    <text evidence="2">The sequence shown here is derived from an EMBL/GenBank/DDBJ whole genome shotgun (WGS) entry which is preliminary data.</text>
</comment>
<keyword evidence="3" id="KW-1185">Reference proteome</keyword>
<reference evidence="2 3" key="1">
    <citation type="submission" date="2019-04" db="EMBL/GenBank/DDBJ databases">
        <title>Azoarcus nasutitermitis sp. nov. isolated from termite nest.</title>
        <authorList>
            <person name="Lin S.-Y."/>
            <person name="Hameed A."/>
            <person name="Hsu Y.-H."/>
            <person name="Young C.-C."/>
        </authorList>
    </citation>
    <scope>NUCLEOTIDE SEQUENCE [LARGE SCALE GENOMIC DNA]</scope>
    <source>
        <strain evidence="2 3">CC-YHH838</strain>
    </source>
</reference>
<accession>A0A4V3WAY4</accession>
<dbReference type="EMBL" id="SSOC01000010">
    <property type="protein sequence ID" value="THF61140.1"/>
    <property type="molecule type" value="Genomic_DNA"/>
</dbReference>